<dbReference type="OrthoDB" id="5599948at2759"/>
<dbReference type="EMBL" id="KZ303486">
    <property type="protein sequence ID" value="PIA19555.1"/>
    <property type="molecule type" value="Genomic_DNA"/>
</dbReference>
<evidence type="ECO:0000313" key="4">
    <source>
        <dbReference type="Proteomes" id="UP000242474"/>
    </source>
</evidence>
<reference evidence="3 4" key="1">
    <citation type="journal article" date="2015" name="Genome Biol. Evol.">
        <title>Phylogenomic analyses indicate that early fungi evolved digesting cell walls of algal ancestors of land plants.</title>
        <authorList>
            <person name="Chang Y."/>
            <person name="Wang S."/>
            <person name="Sekimoto S."/>
            <person name="Aerts A.L."/>
            <person name="Choi C."/>
            <person name="Clum A."/>
            <person name="LaButti K.M."/>
            <person name="Lindquist E.A."/>
            <person name="Yee Ngan C."/>
            <person name="Ohm R.A."/>
            <person name="Salamov A.A."/>
            <person name="Grigoriev I.V."/>
            <person name="Spatafora J.W."/>
            <person name="Berbee M.L."/>
        </authorList>
    </citation>
    <scope>NUCLEOTIDE SEQUENCE [LARGE SCALE GENOMIC DNA]</scope>
    <source>
        <strain evidence="3 4">NRRL 1564</strain>
    </source>
</reference>
<accession>A0A2G5BKL9</accession>
<evidence type="ECO:0000256" key="2">
    <source>
        <dbReference type="SAM" id="SignalP"/>
    </source>
</evidence>
<dbReference type="AlphaFoldDB" id="A0A2G5BKL9"/>
<feature type="region of interest" description="Disordered" evidence="1">
    <location>
        <begin position="474"/>
        <end position="553"/>
    </location>
</feature>
<organism evidence="3 4">
    <name type="scientific">Coemansia reversa (strain ATCC 12441 / NRRL 1564)</name>
    <dbReference type="NCBI Taxonomy" id="763665"/>
    <lineage>
        <taxon>Eukaryota</taxon>
        <taxon>Fungi</taxon>
        <taxon>Fungi incertae sedis</taxon>
        <taxon>Zoopagomycota</taxon>
        <taxon>Kickxellomycotina</taxon>
        <taxon>Kickxellomycetes</taxon>
        <taxon>Kickxellales</taxon>
        <taxon>Kickxellaceae</taxon>
        <taxon>Coemansia</taxon>
    </lineage>
</organism>
<name>A0A2G5BKL9_COERN</name>
<feature type="signal peptide" evidence="2">
    <location>
        <begin position="1"/>
        <end position="25"/>
    </location>
</feature>
<keyword evidence="2" id="KW-0732">Signal</keyword>
<keyword evidence="4" id="KW-1185">Reference proteome</keyword>
<feature type="compositionally biased region" description="Basic and acidic residues" evidence="1">
    <location>
        <begin position="489"/>
        <end position="499"/>
    </location>
</feature>
<evidence type="ECO:0000313" key="3">
    <source>
        <dbReference type="EMBL" id="PIA19555.1"/>
    </source>
</evidence>
<sequence length="553" mass="58579">MLLLQVQAVLTVAAAVVSLACRTAAKSTFLQASVTNEEQSEILGAPLAALSTLSEPRSSSINIVLPTMAIKITGKTYETDAATVIASGTLVFDGDSSDALSSHLSIPGKASSKMAIQKRKITADDDALFSVSYITIPNVQGIDLTLPPPAPVALPTPPLKFTALQLQNTLPPQPMKTPLSAIPLVPLRTNYLPQTPGLLLNSQVPLDQFQITADQKSMLIPTSSARAAPVATPSISNIESVNVPSVASVASPPPLELLSPLPSVSILPTPKSILPETLSSLTLLSDSSPSTPIFESSRDISLVDNAAGDEIDNVYPQNTPIIPFISNGVRQDVPLQDSDEKTNKETANANGIASILQNIFHVPPEKITIDGRPVLDNYMNQLDHGGSIDVMVMDPGAPIGSIIQGKVDNGGKGKNDDDDDDLLDDLDDNLDSEPVTHSLNVDRFRHRNRGRNLLAVSEFQSKGISTIGIAENYHSGIDDSDASEYNSDSGRDNNKKVEDSLSTFATPTKAVTHSDDGTMSQKPTATKSHQTDSPTPTDAPNDIASSNIISIKR</sequence>
<feature type="compositionally biased region" description="Polar residues" evidence="1">
    <location>
        <begin position="500"/>
        <end position="553"/>
    </location>
</feature>
<evidence type="ECO:0000256" key="1">
    <source>
        <dbReference type="SAM" id="MobiDB-lite"/>
    </source>
</evidence>
<dbReference type="Proteomes" id="UP000242474">
    <property type="component" value="Unassembled WGS sequence"/>
</dbReference>
<protein>
    <submittedName>
        <fullName evidence="3">Uncharacterized protein</fullName>
    </submittedName>
</protein>
<feature type="chain" id="PRO_5013841629" evidence="2">
    <location>
        <begin position="26"/>
        <end position="553"/>
    </location>
</feature>
<proteinExistence type="predicted"/>
<gene>
    <name evidence="3" type="ORF">COEREDRAFT_84194</name>
</gene>